<sequence>MKSSRSWNSGSIKVTVLQMKRFKERVHRKDLPKPFVIMGFGFRSLLITDITCCLAEKVASVIGCIVISMENYRTGVRNGNDLELIDFCLLIQNLEINLLKNPTTKDVVML</sequence>
<dbReference type="EMBL" id="OU503050">
    <property type="protein sequence ID" value="CAI9777058.1"/>
    <property type="molecule type" value="Genomic_DNA"/>
</dbReference>
<dbReference type="AlphaFoldDB" id="A0AAD2E5M9"/>
<name>A0AAD2E5M9_9LAMI</name>
<evidence type="ECO:0000313" key="1">
    <source>
        <dbReference type="EMBL" id="CAI9777058.1"/>
    </source>
</evidence>
<accession>A0AAD2E5M9</accession>
<keyword evidence="2" id="KW-1185">Reference proteome</keyword>
<proteinExistence type="predicted"/>
<evidence type="ECO:0000313" key="2">
    <source>
        <dbReference type="Proteomes" id="UP000834106"/>
    </source>
</evidence>
<protein>
    <submittedName>
        <fullName evidence="1">Uncharacterized protein</fullName>
    </submittedName>
</protein>
<reference evidence="1" key="1">
    <citation type="submission" date="2023-05" db="EMBL/GenBank/DDBJ databases">
        <authorList>
            <person name="Huff M."/>
        </authorList>
    </citation>
    <scope>NUCLEOTIDE SEQUENCE</scope>
</reference>
<dbReference type="Proteomes" id="UP000834106">
    <property type="component" value="Chromosome 15"/>
</dbReference>
<organism evidence="1 2">
    <name type="scientific">Fraxinus pennsylvanica</name>
    <dbReference type="NCBI Taxonomy" id="56036"/>
    <lineage>
        <taxon>Eukaryota</taxon>
        <taxon>Viridiplantae</taxon>
        <taxon>Streptophyta</taxon>
        <taxon>Embryophyta</taxon>
        <taxon>Tracheophyta</taxon>
        <taxon>Spermatophyta</taxon>
        <taxon>Magnoliopsida</taxon>
        <taxon>eudicotyledons</taxon>
        <taxon>Gunneridae</taxon>
        <taxon>Pentapetalae</taxon>
        <taxon>asterids</taxon>
        <taxon>lamiids</taxon>
        <taxon>Lamiales</taxon>
        <taxon>Oleaceae</taxon>
        <taxon>Oleeae</taxon>
        <taxon>Fraxinus</taxon>
    </lineage>
</organism>
<gene>
    <name evidence="1" type="ORF">FPE_LOCUS24488</name>
</gene>